<dbReference type="RefSeq" id="XP_819571.1">
    <property type="nucleotide sequence ID" value="XM_814478.1"/>
</dbReference>
<proteinExistence type="predicted"/>
<dbReference type="AlphaFoldDB" id="Q4DYY6"/>
<dbReference type="Proteomes" id="UP000002296">
    <property type="component" value="Unassembled WGS sequence"/>
</dbReference>
<protein>
    <submittedName>
        <fullName evidence="1">Uncharacterized protein</fullName>
    </submittedName>
</protein>
<gene>
    <name evidence="1" type="ORF">Tc00.1047053507237.40</name>
</gene>
<reference evidence="1 2" key="1">
    <citation type="journal article" date="2005" name="Science">
        <title>The genome sequence of Trypanosoma cruzi, etiologic agent of Chagas disease.</title>
        <authorList>
            <person name="El-Sayed N.M."/>
            <person name="Myler P.J."/>
            <person name="Bartholomeu D.C."/>
            <person name="Nilsson D."/>
            <person name="Aggarwal G."/>
            <person name="Tran A.N."/>
            <person name="Ghedin E."/>
            <person name="Worthey E.A."/>
            <person name="Delcher A.L."/>
            <person name="Blandin G."/>
            <person name="Westenberger S.J."/>
            <person name="Caler E."/>
            <person name="Cerqueira G.C."/>
            <person name="Branche C."/>
            <person name="Haas B."/>
            <person name="Anupama A."/>
            <person name="Arner E."/>
            <person name="Aslund L."/>
            <person name="Attipoe P."/>
            <person name="Bontempi E."/>
            <person name="Bringaud F."/>
            <person name="Burton P."/>
            <person name="Cadag E."/>
            <person name="Campbell D.A."/>
            <person name="Carrington M."/>
            <person name="Crabtree J."/>
            <person name="Darban H."/>
            <person name="da Silveira J.F."/>
            <person name="de Jong P."/>
            <person name="Edwards K."/>
            <person name="Englund P.T."/>
            <person name="Fazelina G."/>
            <person name="Feldblyum T."/>
            <person name="Ferella M."/>
            <person name="Frasch A.C."/>
            <person name="Gull K."/>
            <person name="Horn D."/>
            <person name="Hou L."/>
            <person name="Huang Y."/>
            <person name="Kindlund E."/>
            <person name="Klingbeil M."/>
            <person name="Kluge S."/>
            <person name="Koo H."/>
            <person name="Lacerda D."/>
            <person name="Levin M.J."/>
            <person name="Lorenzi H."/>
            <person name="Louie T."/>
            <person name="Machado C.R."/>
            <person name="McCulloch R."/>
            <person name="McKenna A."/>
            <person name="Mizuno Y."/>
            <person name="Mottram J.C."/>
            <person name="Nelson S."/>
            <person name="Ochaya S."/>
            <person name="Osoegawa K."/>
            <person name="Pai G."/>
            <person name="Parsons M."/>
            <person name="Pentony M."/>
            <person name="Pettersson U."/>
            <person name="Pop M."/>
            <person name="Ramirez J.L."/>
            <person name="Rinta J."/>
            <person name="Robertson L."/>
            <person name="Salzberg S.L."/>
            <person name="Sanchez D.O."/>
            <person name="Seyler A."/>
            <person name="Sharma R."/>
            <person name="Shetty J."/>
            <person name="Simpson A.J."/>
            <person name="Sisk E."/>
            <person name="Tammi M.T."/>
            <person name="Tarleton R."/>
            <person name="Teixeira S."/>
            <person name="Van Aken S."/>
            <person name="Vogt C."/>
            <person name="Ward P.N."/>
            <person name="Wickstead B."/>
            <person name="Wortman J."/>
            <person name="White O."/>
            <person name="Fraser C.M."/>
            <person name="Stuart K.D."/>
            <person name="Andersson B."/>
        </authorList>
    </citation>
    <scope>NUCLEOTIDE SEQUENCE [LARGE SCALE GENOMIC DNA]</scope>
    <source>
        <strain evidence="1 2">CL Brener</strain>
    </source>
</reference>
<accession>Q4DYY6</accession>
<dbReference type="EMBL" id="AAHK01000086">
    <property type="protein sequence ID" value="EAN97720.1"/>
    <property type="molecule type" value="Genomic_DNA"/>
</dbReference>
<sequence length="140" mass="14655">MRNRAAPFPSASSLRLCSAAHLATTDKAADIAAAHAHTRHAAHKRAAPALLEELSARLGMTQRAPLDSVRWRLWLPLSTLRSALLEVPAGLWGGGRATADTVTSTRRVHSNPLASGSADGTVIMIAPPARLLSSSPKGGQ</sequence>
<name>Q4DYY6_TRYCC</name>
<keyword evidence="2" id="KW-1185">Reference proteome</keyword>
<dbReference type="InParanoid" id="Q4DYY6"/>
<dbReference type="GeneID" id="3552057"/>
<evidence type="ECO:0000313" key="1">
    <source>
        <dbReference type="EMBL" id="EAN97720.1"/>
    </source>
</evidence>
<organism evidence="1 2">
    <name type="scientific">Trypanosoma cruzi (strain CL Brener)</name>
    <dbReference type="NCBI Taxonomy" id="353153"/>
    <lineage>
        <taxon>Eukaryota</taxon>
        <taxon>Discoba</taxon>
        <taxon>Euglenozoa</taxon>
        <taxon>Kinetoplastea</taxon>
        <taxon>Metakinetoplastina</taxon>
        <taxon>Trypanosomatida</taxon>
        <taxon>Trypanosomatidae</taxon>
        <taxon>Trypanosoma</taxon>
        <taxon>Schizotrypanum</taxon>
    </lineage>
</organism>
<dbReference type="PaxDb" id="353153-Q4DYY6"/>
<evidence type="ECO:0000313" key="2">
    <source>
        <dbReference type="Proteomes" id="UP000002296"/>
    </source>
</evidence>
<dbReference type="KEGG" id="tcr:507237.40"/>
<comment type="caution">
    <text evidence="1">The sequence shown here is derived from an EMBL/GenBank/DDBJ whole genome shotgun (WGS) entry which is preliminary data.</text>
</comment>